<dbReference type="EMBL" id="BABT02000102">
    <property type="protein sequence ID" value="GAA96556.1"/>
    <property type="molecule type" value="Genomic_DNA"/>
</dbReference>
<reference evidence="1 2" key="2">
    <citation type="journal article" date="2012" name="Open Biol.">
        <title>Characteristics of nucleosomes and linker DNA regions on the genome of the basidiomycete Mixia osmundae revealed by mono- and dinucleosome mapping.</title>
        <authorList>
            <person name="Nishida H."/>
            <person name="Kondo S."/>
            <person name="Matsumoto T."/>
            <person name="Suzuki Y."/>
            <person name="Yoshikawa H."/>
            <person name="Taylor T.D."/>
            <person name="Sugiyama J."/>
        </authorList>
    </citation>
    <scope>NUCLEOTIDE SEQUENCE [LARGE SCALE GENOMIC DNA]</scope>
    <source>
        <strain evidence="2">CBS 9802 / IAM 14324 / JCM 22182 / KY 12970</strain>
    </source>
</reference>
<sequence length="255" mass="28393">MSASFVVTSLRQDEEHWILKVCKESASQTPAKRSSAESHIRRCTVYLVGLFFVNVESKTIIQLGKSSARMYCGEHSESHAQRNCDMRALGYPQGQATTAQQVADPDEADIDATECSSRTRMQWSQNGDVSALTLRIVPTCFTKCPTPHHPDIAHVGFLSDSLQPANILIYNRLGSDGWQQEIFSAEYDVFAQTAEFDSDDYPYELRCMTAAEAIDSQRDPITSCYLSDIGRPSPLVQCQGDQPEFADFFIQGQVA</sequence>
<keyword evidence="2" id="KW-1185">Reference proteome</keyword>
<dbReference type="AlphaFoldDB" id="G7E146"/>
<evidence type="ECO:0000313" key="2">
    <source>
        <dbReference type="Proteomes" id="UP000009131"/>
    </source>
</evidence>
<protein>
    <submittedName>
        <fullName evidence="1">Uncharacterized protein</fullName>
    </submittedName>
</protein>
<dbReference type="HOGENOM" id="CLU_1090228_0_0_1"/>
<proteinExistence type="predicted"/>
<dbReference type="Proteomes" id="UP000009131">
    <property type="component" value="Unassembled WGS sequence"/>
</dbReference>
<evidence type="ECO:0000313" key="1">
    <source>
        <dbReference type="EMBL" id="GAA96556.1"/>
    </source>
</evidence>
<dbReference type="RefSeq" id="XP_014567398.1">
    <property type="nucleotide sequence ID" value="XM_014711912.1"/>
</dbReference>
<dbReference type="InParanoid" id="G7E146"/>
<comment type="caution">
    <text evidence="1">The sequence shown here is derived from an EMBL/GenBank/DDBJ whole genome shotgun (WGS) entry which is preliminary data.</text>
</comment>
<organism evidence="1 2">
    <name type="scientific">Mixia osmundae (strain CBS 9802 / IAM 14324 / JCM 22182 / KY 12970)</name>
    <dbReference type="NCBI Taxonomy" id="764103"/>
    <lineage>
        <taxon>Eukaryota</taxon>
        <taxon>Fungi</taxon>
        <taxon>Dikarya</taxon>
        <taxon>Basidiomycota</taxon>
        <taxon>Pucciniomycotina</taxon>
        <taxon>Mixiomycetes</taxon>
        <taxon>Mixiales</taxon>
        <taxon>Mixiaceae</taxon>
        <taxon>Mixia</taxon>
    </lineage>
</organism>
<reference evidence="1 2" key="1">
    <citation type="journal article" date="2011" name="J. Gen. Appl. Microbiol.">
        <title>Draft genome sequencing of the enigmatic basidiomycete Mixia osmundae.</title>
        <authorList>
            <person name="Nishida H."/>
            <person name="Nagatsuka Y."/>
            <person name="Sugiyama J."/>
        </authorList>
    </citation>
    <scope>NUCLEOTIDE SEQUENCE [LARGE SCALE GENOMIC DNA]</scope>
    <source>
        <strain evidence="2">CBS 9802 / IAM 14324 / JCM 22182 / KY 12970</strain>
    </source>
</reference>
<name>G7E146_MIXOS</name>
<accession>G7E146</accession>
<gene>
    <name evidence="1" type="primary">Mo03225</name>
    <name evidence="1" type="ORF">E5Q_03225</name>
</gene>